<sequence>MAKKANKLSFKEISQLASEVERAGDYSYAAELWRNAAELAKKAVNKEWCARRHAFLTKWALRWKEAENG</sequence>
<dbReference type="NCBIfam" id="NF033650">
    <property type="entry name" value="ANR_neg_reg"/>
    <property type="match status" value="1"/>
</dbReference>
<reference evidence="1" key="1">
    <citation type="submission" date="2022-07" db="EMBL/GenBank/DDBJ databases">
        <title>Genome-based characterization of novel serogroup A variants of Pasteurella multocida.</title>
        <authorList>
            <person name="Prajapati A."/>
            <person name="Yogisharadhya R."/>
            <person name="Mohanty N."/>
            <person name="Chanda M."/>
            <person name="Mendem S.K."/>
            <person name="Siddaramappa S."/>
            <person name="Shivachandra S.B."/>
        </authorList>
    </citation>
    <scope>NUCLEOTIDE SEQUENCE</scope>
    <source>
        <strain evidence="1">NIVEDIPm19</strain>
    </source>
</reference>
<dbReference type="InterPro" id="IPR047666">
    <property type="entry name" value="ANR_neg_reg"/>
</dbReference>
<evidence type="ECO:0000313" key="3">
    <source>
        <dbReference type="Proteomes" id="UP001145481"/>
    </source>
</evidence>
<proteinExistence type="predicted"/>
<dbReference type="EMBL" id="JANIEN010000012">
    <property type="protein sequence ID" value="MDT3453043.1"/>
    <property type="molecule type" value="Genomic_DNA"/>
</dbReference>
<gene>
    <name evidence="1" type="ORF">NM948_11080</name>
    <name evidence="2" type="ORF">NQF69_09700</name>
</gene>
<organism evidence="1 3">
    <name type="scientific">Pasteurella multocida</name>
    <dbReference type="NCBI Taxonomy" id="747"/>
    <lineage>
        <taxon>Bacteria</taxon>
        <taxon>Pseudomonadati</taxon>
        <taxon>Pseudomonadota</taxon>
        <taxon>Gammaproteobacteria</taxon>
        <taxon>Pasteurellales</taxon>
        <taxon>Pasteurellaceae</taxon>
        <taxon>Pasteurella</taxon>
    </lineage>
</organism>
<protein>
    <submittedName>
        <fullName evidence="1">ANR family transcriptional regulator</fullName>
    </submittedName>
</protein>
<dbReference type="EMBL" id="JANJHC010000032">
    <property type="protein sequence ID" value="MDA5624077.1"/>
    <property type="molecule type" value="Genomic_DNA"/>
</dbReference>
<evidence type="ECO:0000313" key="1">
    <source>
        <dbReference type="EMBL" id="MDA5624077.1"/>
    </source>
</evidence>
<dbReference type="RefSeq" id="WP_016533351.1">
    <property type="nucleotide sequence ID" value="NZ_AP025519.1"/>
</dbReference>
<dbReference type="SUPFAM" id="SSF116846">
    <property type="entry name" value="MIT domain"/>
    <property type="match status" value="1"/>
</dbReference>
<evidence type="ECO:0000313" key="2">
    <source>
        <dbReference type="EMBL" id="MDT3453043.1"/>
    </source>
</evidence>
<dbReference type="AlphaFoldDB" id="A0A9X3ZLH8"/>
<name>A0A9X3ZLH8_PASMD</name>
<comment type="caution">
    <text evidence="1">The sequence shown here is derived from an EMBL/GenBank/DDBJ whole genome shotgun (WGS) entry which is preliminary data.</text>
</comment>
<dbReference type="InterPro" id="IPR036181">
    <property type="entry name" value="MIT_dom_sf"/>
</dbReference>
<dbReference type="Proteomes" id="UP001145481">
    <property type="component" value="Unassembled WGS sequence"/>
</dbReference>
<reference evidence="2" key="2">
    <citation type="submission" date="2022-07" db="EMBL/GenBank/DDBJ databases">
        <title>Sequence of Pasteurella multocoda 17BRD-035.</title>
        <authorList>
            <person name="Roy Chowdhury P."/>
            <person name="Alhamami T."/>
            <person name="Trott D.J."/>
            <person name="Djordvevic S.P."/>
        </authorList>
    </citation>
    <scope>NUCLEOTIDE SEQUENCE</scope>
    <source>
        <strain evidence="2">17BRD-035</strain>
    </source>
</reference>
<accession>A0A9X3ZLH8</accession>
<dbReference type="Proteomes" id="UP001182304">
    <property type="component" value="Unassembled WGS sequence"/>
</dbReference>